<accession>K9UGS1</accession>
<organism evidence="2 3">
    <name type="scientific">Chamaesiphon minutus (strain ATCC 27169 / PCC 6605)</name>
    <dbReference type="NCBI Taxonomy" id="1173020"/>
    <lineage>
        <taxon>Bacteria</taxon>
        <taxon>Bacillati</taxon>
        <taxon>Cyanobacteriota</taxon>
        <taxon>Cyanophyceae</taxon>
        <taxon>Gomontiellales</taxon>
        <taxon>Chamaesiphonaceae</taxon>
        <taxon>Chamaesiphon</taxon>
    </lineage>
</organism>
<gene>
    <name evidence="2" type="ORF">Cha6605_2998</name>
</gene>
<proteinExistence type="predicted"/>
<name>K9UGS1_CHAP6</name>
<dbReference type="PANTHER" id="PTHR43233">
    <property type="entry name" value="FAMILY N-ACETYLTRANSFERASE, PUTATIVE (AFU_ORTHOLOGUE AFUA_6G03350)-RELATED"/>
    <property type="match status" value="1"/>
</dbReference>
<keyword evidence="2" id="KW-0808">Transferase</keyword>
<dbReference type="RefSeq" id="WP_015160173.1">
    <property type="nucleotide sequence ID" value="NC_019697.1"/>
</dbReference>
<dbReference type="HOGENOM" id="CLU_086503_7_1_3"/>
<dbReference type="Proteomes" id="UP000010366">
    <property type="component" value="Chromosome"/>
</dbReference>
<protein>
    <submittedName>
        <fullName evidence="2">Acetyltransferase</fullName>
    </submittedName>
</protein>
<dbReference type="Gene3D" id="3.40.630.30">
    <property type="match status" value="1"/>
</dbReference>
<dbReference type="SUPFAM" id="SSF55729">
    <property type="entry name" value="Acyl-CoA N-acyltransferases (Nat)"/>
    <property type="match status" value="1"/>
</dbReference>
<dbReference type="AlphaFoldDB" id="K9UGS1"/>
<feature type="domain" description="N-acetyltransferase" evidence="1">
    <location>
        <begin position="4"/>
        <end position="138"/>
    </location>
</feature>
<dbReference type="Pfam" id="PF13508">
    <property type="entry name" value="Acetyltransf_7"/>
    <property type="match status" value="1"/>
</dbReference>
<dbReference type="STRING" id="1173020.Cha6605_2998"/>
<sequence length="140" mass="15678">MSSEIVEIVERIPTVSEYQFLRASVGWHNHSATIVERSLQNSLYSVCAIDCDLVVGYGRVVGDGYLYFYLQDVMVLPDYQGRGIGYRITKKIHNYVLSIAQPGTFFGLMAAAGAASMYEKFGFQRRPDTMPGMFIWIGAS</sequence>
<dbReference type="eggNOG" id="COG0454">
    <property type="taxonomic scope" value="Bacteria"/>
</dbReference>
<dbReference type="GO" id="GO:0016747">
    <property type="term" value="F:acyltransferase activity, transferring groups other than amino-acyl groups"/>
    <property type="evidence" value="ECO:0007669"/>
    <property type="project" value="InterPro"/>
</dbReference>
<dbReference type="OrthoDB" id="9796171at2"/>
<dbReference type="InterPro" id="IPR000182">
    <property type="entry name" value="GNAT_dom"/>
</dbReference>
<dbReference type="EMBL" id="CP003600">
    <property type="protein sequence ID" value="AFY94030.1"/>
    <property type="molecule type" value="Genomic_DNA"/>
</dbReference>
<dbReference type="InterPro" id="IPR053144">
    <property type="entry name" value="Acetyltransferase_Butenolide"/>
</dbReference>
<keyword evidence="3" id="KW-1185">Reference proteome</keyword>
<evidence type="ECO:0000259" key="1">
    <source>
        <dbReference type="PROSITE" id="PS51186"/>
    </source>
</evidence>
<dbReference type="PROSITE" id="PS51186">
    <property type="entry name" value="GNAT"/>
    <property type="match status" value="1"/>
</dbReference>
<dbReference type="KEGG" id="cmp:Cha6605_2998"/>
<dbReference type="InterPro" id="IPR016181">
    <property type="entry name" value="Acyl_CoA_acyltransferase"/>
</dbReference>
<dbReference type="CDD" id="cd04301">
    <property type="entry name" value="NAT_SF"/>
    <property type="match status" value="1"/>
</dbReference>
<evidence type="ECO:0000313" key="2">
    <source>
        <dbReference type="EMBL" id="AFY94030.1"/>
    </source>
</evidence>
<dbReference type="PANTHER" id="PTHR43233:SF1">
    <property type="entry name" value="FAMILY N-ACETYLTRANSFERASE, PUTATIVE (AFU_ORTHOLOGUE AFUA_6G03350)-RELATED"/>
    <property type="match status" value="1"/>
</dbReference>
<reference evidence="2 3" key="1">
    <citation type="submission" date="2012-05" db="EMBL/GenBank/DDBJ databases">
        <title>Finished chromosome of genome of Chamaesiphon sp. PCC 6605.</title>
        <authorList>
            <consortium name="US DOE Joint Genome Institute"/>
            <person name="Gugger M."/>
            <person name="Coursin T."/>
            <person name="Rippka R."/>
            <person name="Tandeau De Marsac N."/>
            <person name="Huntemann M."/>
            <person name="Wei C.-L."/>
            <person name="Han J."/>
            <person name="Detter J.C."/>
            <person name="Han C."/>
            <person name="Tapia R."/>
            <person name="Chen A."/>
            <person name="Kyrpides N."/>
            <person name="Mavromatis K."/>
            <person name="Markowitz V."/>
            <person name="Szeto E."/>
            <person name="Ivanova N."/>
            <person name="Pagani I."/>
            <person name="Pati A."/>
            <person name="Goodwin L."/>
            <person name="Nordberg H.P."/>
            <person name="Cantor M.N."/>
            <person name="Hua S.X."/>
            <person name="Woyke T."/>
            <person name="Kerfeld C.A."/>
        </authorList>
    </citation>
    <scope>NUCLEOTIDE SEQUENCE [LARGE SCALE GENOMIC DNA]</scope>
    <source>
        <strain evidence="3">ATCC 27169 / PCC 6605</strain>
    </source>
</reference>
<evidence type="ECO:0000313" key="3">
    <source>
        <dbReference type="Proteomes" id="UP000010366"/>
    </source>
</evidence>